<dbReference type="EC" id="1.14.11.-" evidence="12"/>
<dbReference type="Pfam" id="PF21233">
    <property type="entry name" value="WHD_RIOX1"/>
    <property type="match status" value="1"/>
</dbReference>
<organism evidence="14 15">
    <name type="scientific">Triparma columacea</name>
    <dbReference type="NCBI Taxonomy" id="722753"/>
    <lineage>
        <taxon>Eukaryota</taxon>
        <taxon>Sar</taxon>
        <taxon>Stramenopiles</taxon>
        <taxon>Ochrophyta</taxon>
        <taxon>Bolidophyceae</taxon>
        <taxon>Parmales</taxon>
        <taxon>Triparmaceae</taxon>
        <taxon>Triparma</taxon>
    </lineage>
</organism>
<evidence type="ECO:0000256" key="1">
    <source>
        <dbReference type="ARBA" id="ARBA00004123"/>
    </source>
</evidence>
<gene>
    <name evidence="14" type="ORF">TrCOL_g12722</name>
</gene>
<name>A0A9W7GLF0_9STRA</name>
<evidence type="ECO:0000256" key="2">
    <source>
        <dbReference type="ARBA" id="ARBA00010309"/>
    </source>
</evidence>
<evidence type="ECO:0000313" key="14">
    <source>
        <dbReference type="EMBL" id="GMI46005.1"/>
    </source>
</evidence>
<comment type="similarity">
    <text evidence="2">Belongs to the ROX family. NO66 subfamily.</text>
</comment>
<reference evidence="15" key="1">
    <citation type="journal article" date="2023" name="Commun. Biol.">
        <title>Genome analysis of Parmales, the sister group of diatoms, reveals the evolutionary specialization of diatoms from phago-mixotrophs to photoautotrophs.</title>
        <authorList>
            <person name="Ban H."/>
            <person name="Sato S."/>
            <person name="Yoshikawa S."/>
            <person name="Yamada K."/>
            <person name="Nakamura Y."/>
            <person name="Ichinomiya M."/>
            <person name="Sato N."/>
            <person name="Blanc-Mathieu R."/>
            <person name="Endo H."/>
            <person name="Kuwata A."/>
            <person name="Ogata H."/>
        </authorList>
    </citation>
    <scope>NUCLEOTIDE SEQUENCE [LARGE SCALE GENOMIC DNA]</scope>
</reference>
<feature type="domain" description="JmjC" evidence="13">
    <location>
        <begin position="39"/>
        <end position="197"/>
    </location>
</feature>
<comment type="subcellular location">
    <subcellularLocation>
        <location evidence="1 12">Nucleus</location>
    </subcellularLocation>
</comment>
<keyword evidence="7 12" id="KW-0560">Oxidoreductase</keyword>
<protein>
    <recommendedName>
        <fullName evidence="12">Bifunctional lysine-specific demethylase and histidyl-hydroxylase</fullName>
        <ecNumber evidence="12">1.14.11.-</ecNumber>
    </recommendedName>
</protein>
<comment type="function">
    <text evidence="12">Oxygenase that can act as both a histone lysine demethylase and a ribosomal histidine hydroxylase.</text>
</comment>
<keyword evidence="15" id="KW-1185">Reference proteome</keyword>
<dbReference type="GO" id="GO:0051864">
    <property type="term" value="F:histone H3K36 demethylase activity"/>
    <property type="evidence" value="ECO:0007669"/>
    <property type="project" value="TreeGrafter"/>
</dbReference>
<evidence type="ECO:0000256" key="8">
    <source>
        <dbReference type="ARBA" id="ARBA00023004"/>
    </source>
</evidence>
<evidence type="ECO:0000256" key="5">
    <source>
        <dbReference type="ARBA" id="ARBA00022853"/>
    </source>
</evidence>
<dbReference type="PANTHER" id="PTHR13096">
    <property type="entry name" value="MINA53 MYC INDUCED NUCLEAR ANTIGEN"/>
    <property type="match status" value="1"/>
</dbReference>
<keyword evidence="8 12" id="KW-0408">Iron</keyword>
<evidence type="ECO:0000259" key="13">
    <source>
        <dbReference type="PROSITE" id="PS51184"/>
    </source>
</evidence>
<dbReference type="Proteomes" id="UP001165065">
    <property type="component" value="Unassembled WGS sequence"/>
</dbReference>
<dbReference type="InterPro" id="IPR049043">
    <property type="entry name" value="WHD_RIOX1"/>
</dbReference>
<dbReference type="Gene3D" id="2.60.120.650">
    <property type="entry name" value="Cupin"/>
    <property type="match status" value="2"/>
</dbReference>
<accession>A0A9W7GLF0</accession>
<sequence length="418" mass="46569">MTPLTTLLMTPLMTHPMDVEEMLLRQSLRYGVDLNVTNAVDGVRQTLYLLPSAGGDPVVAESKDVMTNLESGCSVRLLCPQMYSDDVWELCSILETTFGCMVGANAYLTPTASQGFAPHYDDGEVLPRTSSRDFREDEIGKPVLDVVLGEGGLLYLPRGWIHQAVTTREDTHSLHLTVSCMQDWSWAFMLEEVLPEAVKRACAGAGAEGEGMRAGIPRDFLDYMGVMHDNDWAIKDVRRNGGVVENDEKTKVRKRTQFRKLLKAKLSLVVDSALRLADWGADEMGKQFLWDRLPPAYSEEEKADTSDGQPGAPIFPETMVRISRDGIARVVVEGDKAVVYHCGDNDRKYHSNPLSPLDFELDDAPTIECLFKTVAPRWIAVKDLPHPPAEDFDDKVDIVKALFEEGIVAIRQVEGVRR</sequence>
<dbReference type="SUPFAM" id="SSF51197">
    <property type="entry name" value="Clavaminate synthase-like"/>
    <property type="match status" value="1"/>
</dbReference>
<keyword evidence="3" id="KW-0678">Repressor</keyword>
<keyword evidence="6 12" id="KW-0223">Dioxygenase</keyword>
<evidence type="ECO:0000256" key="3">
    <source>
        <dbReference type="ARBA" id="ARBA00022491"/>
    </source>
</evidence>
<evidence type="ECO:0000256" key="12">
    <source>
        <dbReference type="RuleBase" id="RU366061"/>
    </source>
</evidence>
<evidence type="ECO:0000256" key="9">
    <source>
        <dbReference type="ARBA" id="ARBA00023015"/>
    </source>
</evidence>
<dbReference type="PROSITE" id="PS51184">
    <property type="entry name" value="JMJC"/>
    <property type="match status" value="1"/>
</dbReference>
<proteinExistence type="inferred from homology"/>
<dbReference type="EMBL" id="BRYA01000276">
    <property type="protein sequence ID" value="GMI46005.1"/>
    <property type="molecule type" value="Genomic_DNA"/>
</dbReference>
<evidence type="ECO:0000313" key="15">
    <source>
        <dbReference type="Proteomes" id="UP001165065"/>
    </source>
</evidence>
<dbReference type="Pfam" id="PF08007">
    <property type="entry name" value="JmjC_2"/>
    <property type="match status" value="2"/>
</dbReference>
<evidence type="ECO:0000256" key="10">
    <source>
        <dbReference type="ARBA" id="ARBA00023163"/>
    </source>
</evidence>
<comment type="cofactor">
    <cofactor evidence="12">
        <name>Fe(2+)</name>
        <dbReference type="ChEBI" id="CHEBI:29033"/>
    </cofactor>
    <text evidence="12">Binds 1 Fe(2+) ion per subunit.</text>
</comment>
<dbReference type="Gene3D" id="1.10.10.1500">
    <property type="entry name" value="JmjC domain-containing ribosomal oxygenase (ROX), dimer domain"/>
    <property type="match status" value="1"/>
</dbReference>
<keyword evidence="10 12" id="KW-0804">Transcription</keyword>
<dbReference type="InterPro" id="IPR003347">
    <property type="entry name" value="JmjC_dom"/>
</dbReference>
<keyword evidence="9 12" id="KW-0805">Transcription regulation</keyword>
<dbReference type="InterPro" id="IPR039994">
    <property type="entry name" value="NO66-like"/>
</dbReference>
<comment type="caution">
    <text evidence="14">The sequence shown here is derived from an EMBL/GenBank/DDBJ whole genome shotgun (WGS) entry which is preliminary data.</text>
</comment>
<evidence type="ECO:0000256" key="4">
    <source>
        <dbReference type="ARBA" id="ARBA00022723"/>
    </source>
</evidence>
<evidence type="ECO:0000256" key="6">
    <source>
        <dbReference type="ARBA" id="ARBA00022964"/>
    </source>
</evidence>
<dbReference type="GO" id="GO:0005730">
    <property type="term" value="C:nucleolus"/>
    <property type="evidence" value="ECO:0007669"/>
    <property type="project" value="TreeGrafter"/>
</dbReference>
<keyword evidence="4 12" id="KW-0479">Metal-binding</keyword>
<evidence type="ECO:0000256" key="7">
    <source>
        <dbReference type="ARBA" id="ARBA00023002"/>
    </source>
</evidence>
<dbReference type="Gene3D" id="3.90.930.40">
    <property type="match status" value="1"/>
</dbReference>
<dbReference type="GO" id="GO:0005506">
    <property type="term" value="F:iron ion binding"/>
    <property type="evidence" value="ECO:0007669"/>
    <property type="project" value="UniProtKB-UniRule"/>
</dbReference>
<dbReference type="GO" id="GO:0032453">
    <property type="term" value="F:histone H3K4 demethylase activity"/>
    <property type="evidence" value="ECO:0007669"/>
    <property type="project" value="TreeGrafter"/>
</dbReference>
<dbReference type="OrthoDB" id="425950at2759"/>
<keyword evidence="5" id="KW-0156">Chromatin regulator</keyword>
<dbReference type="PANTHER" id="PTHR13096:SF8">
    <property type="entry name" value="RIBOSOMAL OXYGENASE 1"/>
    <property type="match status" value="1"/>
</dbReference>
<evidence type="ECO:0000256" key="11">
    <source>
        <dbReference type="ARBA" id="ARBA00023242"/>
    </source>
</evidence>
<dbReference type="AlphaFoldDB" id="A0A9W7GLF0"/>
<keyword evidence="11 12" id="KW-0539">Nucleus</keyword>